<comment type="caution">
    <text evidence="1">The sequence shown here is derived from an EMBL/GenBank/DDBJ whole genome shotgun (WGS) entry which is preliminary data.</text>
</comment>
<reference evidence="1" key="1">
    <citation type="submission" date="2021-02" db="EMBL/GenBank/DDBJ databases">
        <authorList>
            <person name="Han P."/>
        </authorList>
    </citation>
    <scope>NUCLEOTIDE SEQUENCE</scope>
    <source>
        <strain evidence="1">Candidatus Nitrotoga sp. ZN8</strain>
    </source>
</reference>
<keyword evidence="2" id="KW-1185">Reference proteome</keyword>
<proteinExistence type="predicted"/>
<evidence type="ECO:0000313" key="2">
    <source>
        <dbReference type="Proteomes" id="UP000675882"/>
    </source>
</evidence>
<organism evidence="1 2">
    <name type="scientific">Candidatus Nitrotoga fabula</name>
    <dbReference type="NCBI Taxonomy" id="2182327"/>
    <lineage>
        <taxon>Bacteria</taxon>
        <taxon>Pseudomonadati</taxon>
        <taxon>Pseudomonadota</taxon>
        <taxon>Betaproteobacteria</taxon>
        <taxon>Nitrosomonadales</taxon>
        <taxon>Gallionellaceae</taxon>
        <taxon>Candidatus Nitrotoga</taxon>
    </lineage>
</organism>
<dbReference type="AlphaFoldDB" id="A0A916BEA0"/>
<gene>
    <name evidence="1" type="ORF">NTGZN8_380007</name>
</gene>
<dbReference type="Proteomes" id="UP000675882">
    <property type="component" value="Unassembled WGS sequence"/>
</dbReference>
<accession>A0A916BEA0</accession>
<sequence length="45" mass="5149">MGKRVPVRTKAKLRDAANEHMAMLEKSPERVMSFFQDPRVKYAAG</sequence>
<dbReference type="EMBL" id="CAJNBL010000032">
    <property type="protein sequence ID" value="CAE6728026.1"/>
    <property type="molecule type" value="Genomic_DNA"/>
</dbReference>
<name>A0A916BEA0_9PROT</name>
<evidence type="ECO:0000313" key="1">
    <source>
        <dbReference type="EMBL" id="CAE6728026.1"/>
    </source>
</evidence>
<protein>
    <submittedName>
        <fullName evidence="1">Uncharacterized protein</fullName>
    </submittedName>
</protein>